<dbReference type="EMBL" id="UINC01050439">
    <property type="protein sequence ID" value="SVB63394.1"/>
    <property type="molecule type" value="Genomic_DNA"/>
</dbReference>
<accession>A0A382FM23</accession>
<name>A0A382FM23_9ZZZZ</name>
<protein>
    <submittedName>
        <fullName evidence="2">Uncharacterized protein</fullName>
    </submittedName>
</protein>
<evidence type="ECO:0000256" key="1">
    <source>
        <dbReference type="SAM" id="Coils"/>
    </source>
</evidence>
<keyword evidence="1" id="KW-0175">Coiled coil</keyword>
<gene>
    <name evidence="2" type="ORF">METZ01_LOCUS216248</name>
</gene>
<evidence type="ECO:0000313" key="2">
    <source>
        <dbReference type="EMBL" id="SVB63394.1"/>
    </source>
</evidence>
<dbReference type="AlphaFoldDB" id="A0A382FM23"/>
<proteinExistence type="predicted"/>
<feature type="coiled-coil region" evidence="1">
    <location>
        <begin position="199"/>
        <end position="226"/>
    </location>
</feature>
<organism evidence="2">
    <name type="scientific">marine metagenome</name>
    <dbReference type="NCBI Taxonomy" id="408172"/>
    <lineage>
        <taxon>unclassified sequences</taxon>
        <taxon>metagenomes</taxon>
        <taxon>ecological metagenomes</taxon>
    </lineage>
</organism>
<reference evidence="2" key="1">
    <citation type="submission" date="2018-05" db="EMBL/GenBank/DDBJ databases">
        <authorList>
            <person name="Lanie J.A."/>
            <person name="Ng W.-L."/>
            <person name="Kazmierczak K.M."/>
            <person name="Andrzejewski T.M."/>
            <person name="Davidsen T.M."/>
            <person name="Wayne K.J."/>
            <person name="Tettelin H."/>
            <person name="Glass J.I."/>
            <person name="Rusch D."/>
            <person name="Podicherti R."/>
            <person name="Tsui H.-C.T."/>
            <person name="Winkler M.E."/>
        </authorList>
    </citation>
    <scope>NUCLEOTIDE SEQUENCE</scope>
</reference>
<sequence>MSLENKKDCGSESGEGLDVITWDELEDIVESILDVVPDKDYSHYFAYEIEDLEFSSNWKEDQNLLDDIKGEVLNSFKKGWDELNTTKDQNSYFRIKAIDFAQKLSWNNAYFQVGNRKVRKKIYEQHKKKNYTETFSMNIGVFEKNLFEEFLQFNIGYWVVISVLREWWNDARENDFPSRFIFNYRALVDTEFQLILGIDEEDEESEDTLEEKIKKLEKSVEIERNLVVSFWDWTLKDLFENGYSKNLLCDN</sequence>